<comment type="pathway">
    <text evidence="3">Cofactor biosynthesis; tetrahydrofolate biosynthesis; 7,8-dihydrofolate from 2-amino-4-hydroxy-6-hydroxymethyl-7,8-dihydropteridine diphosphate and 4-aminobenzoate: step 1/2.</text>
</comment>
<gene>
    <name evidence="13" type="primary">folP</name>
    <name evidence="13" type="ORF">HRbin17_02620</name>
</gene>
<keyword evidence="10" id="KW-0289">Folate biosynthesis</keyword>
<evidence type="ECO:0000256" key="9">
    <source>
        <dbReference type="ARBA" id="ARBA00022842"/>
    </source>
</evidence>
<dbReference type="PROSITE" id="PS50972">
    <property type="entry name" value="PTERIN_BINDING"/>
    <property type="match status" value="1"/>
</dbReference>
<sequence length="284" mass="30877">MWRCCSRHALPLGERTLVMGIVNVTPDSFSGDSVLDPEAAAQRAWRLVEDGADIVDIGGESTRPGSQPVSVDEELRRILPVLERLAATGFPVPISVDTYKPVVAQQALDAGACIVNDIFGLRQPGMLEVVAAYRPAVVIMHMQGTPQRMQLNPTYSDCVREIAEFLERQAAVAQQAGLPRDRIIVDPGIGFGKTVAHNLEILRRLQEIRALGYPVLIGTSRKSFIGKVLGIETPAQRVWGTAATIAIAIANGADIVRVHDVREMVQVARMTDAVVRWRVESTGA</sequence>
<evidence type="ECO:0000256" key="8">
    <source>
        <dbReference type="ARBA" id="ARBA00022723"/>
    </source>
</evidence>
<dbReference type="Proteomes" id="UP000236173">
    <property type="component" value="Unassembled WGS sequence"/>
</dbReference>
<evidence type="ECO:0000313" key="13">
    <source>
        <dbReference type="EMBL" id="GBD00084.1"/>
    </source>
</evidence>
<evidence type="ECO:0000259" key="12">
    <source>
        <dbReference type="PROSITE" id="PS50972"/>
    </source>
</evidence>
<feature type="domain" description="Pterin-binding" evidence="12">
    <location>
        <begin position="16"/>
        <end position="269"/>
    </location>
</feature>
<evidence type="ECO:0000313" key="14">
    <source>
        <dbReference type="Proteomes" id="UP000236173"/>
    </source>
</evidence>
<comment type="catalytic activity">
    <reaction evidence="1">
        <text>(7,8-dihydropterin-6-yl)methyl diphosphate + 4-aminobenzoate = 7,8-dihydropteroate + diphosphate</text>
        <dbReference type="Rhea" id="RHEA:19949"/>
        <dbReference type="ChEBI" id="CHEBI:17836"/>
        <dbReference type="ChEBI" id="CHEBI:17839"/>
        <dbReference type="ChEBI" id="CHEBI:33019"/>
        <dbReference type="ChEBI" id="CHEBI:72950"/>
        <dbReference type="EC" id="2.5.1.15"/>
    </reaction>
</comment>
<accession>A0A2H5XFW8</accession>
<protein>
    <recommendedName>
        <fullName evidence="6">Dihydropteroate synthase</fullName>
        <ecNumber evidence="5">2.5.1.15</ecNumber>
    </recommendedName>
    <alternativeName>
        <fullName evidence="11">Dihydropteroate pyrophosphorylase</fullName>
    </alternativeName>
</protein>
<dbReference type="InterPro" id="IPR000489">
    <property type="entry name" value="Pterin-binding_dom"/>
</dbReference>
<comment type="similarity">
    <text evidence="4">Belongs to the DHPS family.</text>
</comment>
<comment type="caution">
    <text evidence="13">The sequence shown here is derived from an EMBL/GenBank/DDBJ whole genome shotgun (WGS) entry which is preliminary data.</text>
</comment>
<dbReference type="CDD" id="cd00739">
    <property type="entry name" value="DHPS"/>
    <property type="match status" value="1"/>
</dbReference>
<dbReference type="PROSITE" id="PS00793">
    <property type="entry name" value="DHPS_2"/>
    <property type="match status" value="1"/>
</dbReference>
<dbReference type="GO" id="GO:0046654">
    <property type="term" value="P:tetrahydrofolate biosynthetic process"/>
    <property type="evidence" value="ECO:0007669"/>
    <property type="project" value="TreeGrafter"/>
</dbReference>
<keyword evidence="7 13" id="KW-0808">Transferase</keyword>
<keyword evidence="9" id="KW-0460">Magnesium</keyword>
<evidence type="ECO:0000256" key="3">
    <source>
        <dbReference type="ARBA" id="ARBA00004763"/>
    </source>
</evidence>
<evidence type="ECO:0000256" key="6">
    <source>
        <dbReference type="ARBA" id="ARBA00016919"/>
    </source>
</evidence>
<dbReference type="Pfam" id="PF00809">
    <property type="entry name" value="Pterin_bind"/>
    <property type="match status" value="1"/>
</dbReference>
<dbReference type="SUPFAM" id="SSF51717">
    <property type="entry name" value="Dihydropteroate synthetase-like"/>
    <property type="match status" value="1"/>
</dbReference>
<name>A0A2H5XFW8_9BACT</name>
<evidence type="ECO:0000256" key="1">
    <source>
        <dbReference type="ARBA" id="ARBA00000012"/>
    </source>
</evidence>
<dbReference type="PANTHER" id="PTHR20941:SF1">
    <property type="entry name" value="FOLIC ACID SYNTHESIS PROTEIN FOL1"/>
    <property type="match status" value="1"/>
</dbReference>
<dbReference type="EC" id="2.5.1.15" evidence="5"/>
<evidence type="ECO:0000256" key="4">
    <source>
        <dbReference type="ARBA" id="ARBA00009503"/>
    </source>
</evidence>
<evidence type="ECO:0000256" key="7">
    <source>
        <dbReference type="ARBA" id="ARBA00022679"/>
    </source>
</evidence>
<dbReference type="NCBIfam" id="TIGR01496">
    <property type="entry name" value="DHPS"/>
    <property type="match status" value="1"/>
</dbReference>
<dbReference type="GO" id="GO:0005829">
    <property type="term" value="C:cytosol"/>
    <property type="evidence" value="ECO:0007669"/>
    <property type="project" value="TreeGrafter"/>
</dbReference>
<dbReference type="GO" id="GO:0046656">
    <property type="term" value="P:folic acid biosynthetic process"/>
    <property type="evidence" value="ECO:0007669"/>
    <property type="project" value="UniProtKB-KW"/>
</dbReference>
<proteinExistence type="inferred from homology"/>
<evidence type="ECO:0000256" key="10">
    <source>
        <dbReference type="ARBA" id="ARBA00022909"/>
    </source>
</evidence>
<dbReference type="InterPro" id="IPR045031">
    <property type="entry name" value="DHP_synth-like"/>
</dbReference>
<dbReference type="AlphaFoldDB" id="A0A2H5XFW8"/>
<evidence type="ECO:0000256" key="2">
    <source>
        <dbReference type="ARBA" id="ARBA00001946"/>
    </source>
</evidence>
<evidence type="ECO:0000256" key="11">
    <source>
        <dbReference type="ARBA" id="ARBA00030193"/>
    </source>
</evidence>
<reference evidence="14" key="1">
    <citation type="submission" date="2017-09" db="EMBL/GenBank/DDBJ databases">
        <title>Metaegenomics of thermophilic ammonia-oxidizing enrichment culture.</title>
        <authorList>
            <person name="Kato S."/>
            <person name="Suzuki K."/>
        </authorList>
    </citation>
    <scope>NUCLEOTIDE SEQUENCE [LARGE SCALE GENOMIC DNA]</scope>
</reference>
<organism evidence="13 14">
    <name type="scientific">Candidatus Fervidibacter japonicus</name>
    <dbReference type="NCBI Taxonomy" id="2035412"/>
    <lineage>
        <taxon>Bacteria</taxon>
        <taxon>Candidatus Fervidibacterota</taxon>
        <taxon>Candidatus Fervidibacter</taxon>
    </lineage>
</organism>
<dbReference type="GO" id="GO:0004156">
    <property type="term" value="F:dihydropteroate synthase activity"/>
    <property type="evidence" value="ECO:0007669"/>
    <property type="project" value="UniProtKB-EC"/>
</dbReference>
<dbReference type="FunFam" id="3.20.20.20:FF:000006">
    <property type="entry name" value="Dihydropteroate synthase"/>
    <property type="match status" value="1"/>
</dbReference>
<dbReference type="GO" id="GO:0046872">
    <property type="term" value="F:metal ion binding"/>
    <property type="evidence" value="ECO:0007669"/>
    <property type="project" value="UniProtKB-KW"/>
</dbReference>
<comment type="cofactor">
    <cofactor evidence="2">
        <name>Mg(2+)</name>
        <dbReference type="ChEBI" id="CHEBI:18420"/>
    </cofactor>
</comment>
<dbReference type="EMBL" id="BEHT01000050">
    <property type="protein sequence ID" value="GBD00084.1"/>
    <property type="molecule type" value="Genomic_DNA"/>
</dbReference>
<dbReference type="PANTHER" id="PTHR20941">
    <property type="entry name" value="FOLATE SYNTHESIS PROTEINS"/>
    <property type="match status" value="1"/>
</dbReference>
<dbReference type="InterPro" id="IPR006390">
    <property type="entry name" value="DHP_synth_dom"/>
</dbReference>
<keyword evidence="8" id="KW-0479">Metal-binding</keyword>
<dbReference type="InterPro" id="IPR011005">
    <property type="entry name" value="Dihydropteroate_synth-like_sf"/>
</dbReference>
<dbReference type="Gene3D" id="3.20.20.20">
    <property type="entry name" value="Dihydropteroate synthase-like"/>
    <property type="match status" value="1"/>
</dbReference>
<evidence type="ECO:0000256" key="5">
    <source>
        <dbReference type="ARBA" id="ARBA00012458"/>
    </source>
</evidence>